<organism evidence="1 2">
    <name type="scientific">Podospora pseudopauciseta</name>
    <dbReference type="NCBI Taxonomy" id="2093780"/>
    <lineage>
        <taxon>Eukaryota</taxon>
        <taxon>Fungi</taxon>
        <taxon>Dikarya</taxon>
        <taxon>Ascomycota</taxon>
        <taxon>Pezizomycotina</taxon>
        <taxon>Sordariomycetes</taxon>
        <taxon>Sordariomycetidae</taxon>
        <taxon>Sordariales</taxon>
        <taxon>Podosporaceae</taxon>
        <taxon>Podospora</taxon>
    </lineage>
</organism>
<sequence>MNDEKIHHERANNHALTPTKTTIMTVLPEMARMTLGNLQLTDGIYFTMTPNAFTKPEEKPEWRLYFTIRCLNGTPVSDLIREGFHWSRKNIITSDTIYHHDEKNSRQRRFCHLREFADEPPSHSRWIMQIVFQSAKLETRAKFCLDDTTPTHRKIQHAFAMPRTDTATPSSCTPVTSPTLLSSTACWRMRGRTRT</sequence>
<dbReference type="Proteomes" id="UP001326199">
    <property type="component" value="Unassembled WGS sequence"/>
</dbReference>
<gene>
    <name evidence="1" type="ORF">QC763_600765</name>
</gene>
<dbReference type="GeneID" id="87934269"/>
<comment type="caution">
    <text evidence="1">The sequence shown here is derived from an EMBL/GenBank/DDBJ whole genome shotgun (WGS) entry which is preliminary data.</text>
</comment>
<reference evidence="1 2" key="1">
    <citation type="journal article" date="2023" name="bioRxiv">
        <title>High-quality genome assemblies of four members of thePodospora anserinaspecies complex.</title>
        <authorList>
            <person name="Ament-Velasquez S.L."/>
            <person name="Vogan A.A."/>
            <person name="Wallerman O."/>
            <person name="Hartmann F."/>
            <person name="Gautier V."/>
            <person name="Silar P."/>
            <person name="Giraud T."/>
            <person name="Johannesson H."/>
        </authorList>
    </citation>
    <scope>NUCLEOTIDE SEQUENCE [LARGE SCALE GENOMIC DNA]</scope>
    <source>
        <strain evidence="1 2">CBS 411.78</strain>
    </source>
</reference>
<keyword evidence="2" id="KW-1185">Reference proteome</keyword>
<protein>
    <submittedName>
        <fullName evidence="1">Uncharacterized protein</fullName>
    </submittedName>
</protein>
<dbReference type="EMBL" id="JAFFHB010000008">
    <property type="protein sequence ID" value="KAK4663054.1"/>
    <property type="molecule type" value="Genomic_DNA"/>
</dbReference>
<name>A0ABR0H5C7_9PEZI</name>
<evidence type="ECO:0000313" key="2">
    <source>
        <dbReference type="Proteomes" id="UP001326199"/>
    </source>
</evidence>
<proteinExistence type="predicted"/>
<accession>A0ABR0H5C7</accession>
<evidence type="ECO:0000313" key="1">
    <source>
        <dbReference type="EMBL" id="KAK4663054.1"/>
    </source>
</evidence>
<dbReference type="RefSeq" id="XP_062763020.1">
    <property type="nucleotide sequence ID" value="XM_062913926.1"/>
</dbReference>